<dbReference type="InterPro" id="IPR001647">
    <property type="entry name" value="HTH_TetR"/>
</dbReference>
<evidence type="ECO:0000256" key="5">
    <source>
        <dbReference type="SAM" id="MobiDB-lite"/>
    </source>
</evidence>
<dbReference type="Pfam" id="PF00440">
    <property type="entry name" value="TetR_N"/>
    <property type="match status" value="1"/>
</dbReference>
<dbReference type="InterPro" id="IPR009057">
    <property type="entry name" value="Homeodomain-like_sf"/>
</dbReference>
<dbReference type="Proteomes" id="UP001501295">
    <property type="component" value="Unassembled WGS sequence"/>
</dbReference>
<feature type="domain" description="HTH tetR-type" evidence="6">
    <location>
        <begin position="21"/>
        <end position="81"/>
    </location>
</feature>
<evidence type="ECO:0000313" key="8">
    <source>
        <dbReference type="Proteomes" id="UP001501295"/>
    </source>
</evidence>
<evidence type="ECO:0000256" key="1">
    <source>
        <dbReference type="ARBA" id="ARBA00023015"/>
    </source>
</evidence>
<dbReference type="EMBL" id="BAABLM010000002">
    <property type="protein sequence ID" value="GAA4672507.1"/>
    <property type="molecule type" value="Genomic_DNA"/>
</dbReference>
<accession>A0ABP8VUX1</accession>
<dbReference type="PRINTS" id="PR00455">
    <property type="entry name" value="HTHTETR"/>
</dbReference>
<dbReference type="InterPro" id="IPR050109">
    <property type="entry name" value="HTH-type_TetR-like_transc_reg"/>
</dbReference>
<gene>
    <name evidence="7" type="ORF">GCM10025780_15880</name>
</gene>
<dbReference type="InterPro" id="IPR041347">
    <property type="entry name" value="MftR_C"/>
</dbReference>
<protein>
    <recommendedName>
        <fullName evidence="6">HTH tetR-type domain-containing protein</fullName>
    </recommendedName>
</protein>
<name>A0ABP8VUX1_9MICO</name>
<evidence type="ECO:0000259" key="6">
    <source>
        <dbReference type="PROSITE" id="PS50977"/>
    </source>
</evidence>
<comment type="caution">
    <text evidence="7">The sequence shown here is derived from an EMBL/GenBank/DDBJ whole genome shotgun (WGS) entry which is preliminary data.</text>
</comment>
<evidence type="ECO:0000256" key="2">
    <source>
        <dbReference type="ARBA" id="ARBA00023125"/>
    </source>
</evidence>
<reference evidence="8" key="1">
    <citation type="journal article" date="2019" name="Int. J. Syst. Evol. Microbiol.">
        <title>The Global Catalogue of Microorganisms (GCM) 10K type strain sequencing project: providing services to taxonomists for standard genome sequencing and annotation.</title>
        <authorList>
            <consortium name="The Broad Institute Genomics Platform"/>
            <consortium name="The Broad Institute Genome Sequencing Center for Infectious Disease"/>
            <person name="Wu L."/>
            <person name="Ma J."/>
        </authorList>
    </citation>
    <scope>NUCLEOTIDE SEQUENCE [LARGE SCALE GENOMIC DNA]</scope>
    <source>
        <strain evidence="8">JCM 18956</strain>
    </source>
</reference>
<organism evidence="7 8">
    <name type="scientific">Frondihabitans cladoniiphilus</name>
    <dbReference type="NCBI Taxonomy" id="715785"/>
    <lineage>
        <taxon>Bacteria</taxon>
        <taxon>Bacillati</taxon>
        <taxon>Actinomycetota</taxon>
        <taxon>Actinomycetes</taxon>
        <taxon>Micrococcales</taxon>
        <taxon>Microbacteriaceae</taxon>
        <taxon>Frondihabitans</taxon>
    </lineage>
</organism>
<evidence type="ECO:0000313" key="7">
    <source>
        <dbReference type="EMBL" id="GAA4672507.1"/>
    </source>
</evidence>
<keyword evidence="2 4" id="KW-0238">DNA-binding</keyword>
<evidence type="ECO:0000256" key="4">
    <source>
        <dbReference type="PROSITE-ProRule" id="PRU00335"/>
    </source>
</evidence>
<feature type="region of interest" description="Disordered" evidence="5">
    <location>
        <begin position="1"/>
        <end position="20"/>
    </location>
</feature>
<dbReference type="PROSITE" id="PS50977">
    <property type="entry name" value="HTH_TETR_2"/>
    <property type="match status" value="1"/>
</dbReference>
<dbReference type="PANTHER" id="PTHR30055:SF238">
    <property type="entry name" value="MYCOFACTOCIN BIOSYNTHESIS TRANSCRIPTIONAL REGULATOR MFTR-RELATED"/>
    <property type="match status" value="1"/>
</dbReference>
<keyword evidence="1" id="KW-0805">Transcription regulation</keyword>
<dbReference type="Gene3D" id="1.10.10.60">
    <property type="entry name" value="Homeodomain-like"/>
    <property type="match status" value="1"/>
</dbReference>
<dbReference type="Pfam" id="PF17754">
    <property type="entry name" value="TetR_C_14"/>
    <property type="match status" value="1"/>
</dbReference>
<dbReference type="SUPFAM" id="SSF46689">
    <property type="entry name" value="Homeodomain-like"/>
    <property type="match status" value="1"/>
</dbReference>
<keyword evidence="8" id="KW-1185">Reference proteome</keyword>
<dbReference type="Gene3D" id="1.10.357.10">
    <property type="entry name" value="Tetracycline Repressor, domain 2"/>
    <property type="match status" value="1"/>
</dbReference>
<feature type="DNA-binding region" description="H-T-H motif" evidence="4">
    <location>
        <begin position="44"/>
        <end position="63"/>
    </location>
</feature>
<sequence>MTHSSFSTDPPVPARAGRPRISSQAVIERTALDLFLRNGFDATTMDDIAAACGLGRTTVFRYFRFKEAILWYGFDVHIDDLRSRLDEQPAGKALSARVRDAVLEAFSRSQDDDGMWIARFRVLQASDGLNAETSHRWLLWAEAVSAYVAGQTASSGGGDVLAAAFGGAIQATYLTTLRRWVAEIPDVATRDGIMRTNVDAVARLFAPTFDA</sequence>
<evidence type="ECO:0000256" key="3">
    <source>
        <dbReference type="ARBA" id="ARBA00023163"/>
    </source>
</evidence>
<keyword evidence="3" id="KW-0804">Transcription</keyword>
<proteinExistence type="predicted"/>
<dbReference type="PANTHER" id="PTHR30055">
    <property type="entry name" value="HTH-TYPE TRANSCRIPTIONAL REGULATOR RUTR"/>
    <property type="match status" value="1"/>
</dbReference>